<evidence type="ECO:0000256" key="3">
    <source>
        <dbReference type="ARBA" id="ARBA00010139"/>
    </source>
</evidence>
<dbReference type="GO" id="GO:0050661">
    <property type="term" value="F:NADP binding"/>
    <property type="evidence" value="ECO:0007669"/>
    <property type="project" value="InterPro"/>
</dbReference>
<feature type="region of interest" description="Disordered" evidence="11">
    <location>
        <begin position="459"/>
        <end position="499"/>
    </location>
</feature>
<evidence type="ECO:0000256" key="11">
    <source>
        <dbReference type="SAM" id="MobiDB-lite"/>
    </source>
</evidence>
<reference evidence="12 13" key="1">
    <citation type="submission" date="2019-07" db="EMBL/GenBank/DDBJ databases">
        <title>Tomitella cavernea sp. nov., an actinomycete isolated from soil.</title>
        <authorList>
            <person name="Cheng J."/>
        </authorList>
    </citation>
    <scope>NUCLEOTIDE SEQUENCE [LARGE SCALE GENOMIC DNA]</scope>
    <source>
        <strain evidence="12 13">HY188</strain>
    </source>
</reference>
<dbReference type="EMBL" id="CP041765">
    <property type="protein sequence ID" value="QDQ96320.1"/>
    <property type="molecule type" value="Genomic_DNA"/>
</dbReference>
<keyword evidence="5" id="KW-0274">FAD</keyword>
<comment type="similarity">
    <text evidence="3">Belongs to the FAD-binding monooxygenase family.</text>
</comment>
<dbReference type="AlphaFoldDB" id="A0A516WZW3"/>
<dbReference type="FunFam" id="3.50.50.60:FF:000138">
    <property type="entry name" value="Flavin-containing monooxygenase"/>
    <property type="match status" value="1"/>
</dbReference>
<comment type="cofactor">
    <cofactor evidence="1">
        <name>FAD</name>
        <dbReference type="ChEBI" id="CHEBI:57692"/>
    </cofactor>
</comment>
<proteinExistence type="inferred from homology"/>
<dbReference type="GO" id="GO:0004499">
    <property type="term" value="F:N,N-dimethylaniline monooxygenase activity"/>
    <property type="evidence" value="ECO:0007669"/>
    <property type="project" value="InterPro"/>
</dbReference>
<dbReference type="RefSeq" id="WP_143905880.1">
    <property type="nucleotide sequence ID" value="NZ_CP041765.1"/>
</dbReference>
<keyword evidence="8" id="KW-0503">Monooxygenase</keyword>
<comment type="similarity">
    <text evidence="2">Belongs to the FMO family.</text>
</comment>
<dbReference type="GO" id="GO:0050660">
    <property type="term" value="F:flavin adenine dinucleotide binding"/>
    <property type="evidence" value="ECO:0007669"/>
    <property type="project" value="InterPro"/>
</dbReference>
<dbReference type="OrthoDB" id="5168853at2"/>
<gene>
    <name evidence="12" type="ORF">FO059_01870</name>
</gene>
<accession>A0A516WZW3</accession>
<organism evidence="12 13">
    <name type="scientific">Tomitella fengzijianii</name>
    <dbReference type="NCBI Taxonomy" id="2597660"/>
    <lineage>
        <taxon>Bacteria</taxon>
        <taxon>Bacillati</taxon>
        <taxon>Actinomycetota</taxon>
        <taxon>Actinomycetes</taxon>
        <taxon>Mycobacteriales</taxon>
        <taxon>Tomitella</taxon>
    </lineage>
</organism>
<dbReference type="InterPro" id="IPR050346">
    <property type="entry name" value="FMO-like"/>
</dbReference>
<evidence type="ECO:0000256" key="8">
    <source>
        <dbReference type="ARBA" id="ARBA00023033"/>
    </source>
</evidence>
<dbReference type="GO" id="GO:0034899">
    <property type="term" value="F:trimethylamine monooxygenase activity"/>
    <property type="evidence" value="ECO:0007669"/>
    <property type="project" value="UniProtKB-EC"/>
</dbReference>
<evidence type="ECO:0000256" key="5">
    <source>
        <dbReference type="ARBA" id="ARBA00022827"/>
    </source>
</evidence>
<feature type="compositionally biased region" description="Basic and acidic residues" evidence="11">
    <location>
        <begin position="459"/>
        <end position="473"/>
    </location>
</feature>
<evidence type="ECO:0000256" key="1">
    <source>
        <dbReference type="ARBA" id="ARBA00001974"/>
    </source>
</evidence>
<keyword evidence="7" id="KW-0560">Oxidoreductase</keyword>
<evidence type="ECO:0000256" key="10">
    <source>
        <dbReference type="ARBA" id="ARBA00035159"/>
    </source>
</evidence>
<dbReference type="KEGG" id="toy:FO059_01870"/>
<evidence type="ECO:0000313" key="13">
    <source>
        <dbReference type="Proteomes" id="UP000317344"/>
    </source>
</evidence>
<keyword evidence="13" id="KW-1185">Reference proteome</keyword>
<evidence type="ECO:0000256" key="2">
    <source>
        <dbReference type="ARBA" id="ARBA00009183"/>
    </source>
</evidence>
<dbReference type="InterPro" id="IPR036188">
    <property type="entry name" value="FAD/NAD-bd_sf"/>
</dbReference>
<dbReference type="Proteomes" id="UP000317344">
    <property type="component" value="Chromosome"/>
</dbReference>
<dbReference type="SUPFAM" id="SSF51905">
    <property type="entry name" value="FAD/NAD(P)-binding domain"/>
    <property type="match status" value="2"/>
</dbReference>
<evidence type="ECO:0000256" key="9">
    <source>
        <dbReference type="ARBA" id="ARBA00034528"/>
    </source>
</evidence>
<reference evidence="12 13" key="2">
    <citation type="submission" date="2019-07" db="EMBL/GenBank/DDBJ databases">
        <authorList>
            <person name="Huang Y."/>
        </authorList>
    </citation>
    <scope>NUCLEOTIDE SEQUENCE [LARGE SCALE GENOMIC DNA]</scope>
    <source>
        <strain evidence="12 13">HY188</strain>
    </source>
</reference>
<dbReference type="Gene3D" id="3.50.50.60">
    <property type="entry name" value="FAD/NAD(P)-binding domain"/>
    <property type="match status" value="2"/>
</dbReference>
<dbReference type="PANTHER" id="PTHR23023">
    <property type="entry name" value="DIMETHYLANILINE MONOOXYGENASE"/>
    <property type="match status" value="1"/>
</dbReference>
<name>A0A516WZW3_9ACTN</name>
<protein>
    <recommendedName>
        <fullName evidence="10">Trimethylamine monooxygenase</fullName>
        <ecNumber evidence="9">1.14.13.148</ecNumber>
    </recommendedName>
</protein>
<evidence type="ECO:0000256" key="6">
    <source>
        <dbReference type="ARBA" id="ARBA00022857"/>
    </source>
</evidence>
<keyword evidence="4" id="KW-0285">Flavoprotein</keyword>
<dbReference type="InterPro" id="IPR020946">
    <property type="entry name" value="Flavin_mOase-like"/>
</dbReference>
<keyword evidence="6" id="KW-0521">NADP</keyword>
<evidence type="ECO:0000313" key="12">
    <source>
        <dbReference type="EMBL" id="QDQ96320.1"/>
    </source>
</evidence>
<sequence length="499" mass="56789">MTQSTSSPRIAILGAGPSGLAQLRAFESARRAGRPIPEIVCFEKQSDLGGMWNYTWRTGLDEHGEPVHGSMYRYLWSNGPKECLEFADYSFEEHFGRPIPSYPPRAVLHDYILGRLERSDARKYIRFNHAVRWVEYSEDTGRFTVTVMNHDDRRLESEEFDYVVTATGHFSTPNVPHFPGVETFPGRVLHAHDFRDAVEFAGKRVLLIGSSYSAEDIGSQCYKYGAARVLISYRSAPTGYDWPDRFDEVPLLQRIDGKTAHFADGTSEDVDAIVMCTGYQHHFPFLPDELGLRTRNRLYPRGMYKGVVSLANPKLLFLGMQDQYFTFNMFDAQAWFAREVIAGTVALPDADAQAADVDAWFERECALDGHEQEIDFQAAYIRDLLSFSDYPEFHVERQGELFKQWHDDKQADIMGYRNRSYRSTLTGTLAPALHEPWLDVLDDSLEYFLANNLTRGKMQESRVLTRESDDRPRTPAPHAHSAQRARGIASGVAGNSPRK</sequence>
<evidence type="ECO:0000256" key="4">
    <source>
        <dbReference type="ARBA" id="ARBA00022630"/>
    </source>
</evidence>
<dbReference type="EC" id="1.14.13.148" evidence="9"/>
<dbReference type="Pfam" id="PF00743">
    <property type="entry name" value="FMO-like"/>
    <property type="match status" value="2"/>
</dbReference>
<evidence type="ECO:0000256" key="7">
    <source>
        <dbReference type="ARBA" id="ARBA00023002"/>
    </source>
</evidence>